<feature type="transmembrane region" description="Helical" evidence="2">
    <location>
        <begin position="151"/>
        <end position="169"/>
    </location>
</feature>
<feature type="region of interest" description="Disordered" evidence="1">
    <location>
        <begin position="237"/>
        <end position="262"/>
    </location>
</feature>
<dbReference type="EMBL" id="JAAATY010000020">
    <property type="protein sequence ID" value="NRN68498.1"/>
    <property type="molecule type" value="Genomic_DNA"/>
</dbReference>
<feature type="transmembrane region" description="Helical" evidence="2">
    <location>
        <begin position="175"/>
        <end position="196"/>
    </location>
</feature>
<keyword evidence="2" id="KW-1133">Transmembrane helix</keyword>
<evidence type="ECO:0000313" key="4">
    <source>
        <dbReference type="Proteomes" id="UP000763557"/>
    </source>
</evidence>
<dbReference type="Proteomes" id="UP000763557">
    <property type="component" value="Unassembled WGS sequence"/>
</dbReference>
<keyword evidence="4" id="KW-1185">Reference proteome</keyword>
<protein>
    <submittedName>
        <fullName evidence="3">TIGR04222 domain-containing membrane protein</fullName>
    </submittedName>
</protein>
<sequence length="262" mass="26976">MEDTWGIPGPTFVGIYLLGFSMALLFVFAVRILTRSGAAATTAPVQALSAQELACLTGGPRRVVEAAVAQLVDAGRLRASRDGYLEVADRSSGGTNPVERTVMADVARHGRRSIVMLTHRLAASDAVGEVAARLVGAGYLVDGELARRRKAIGMVPVVAVFTIGVVRWLDAIASGQPAGGLTAALAATGLIAYALYRQGVCARTFEGANAVGRARVSAPAELVAAGGFTSHPDEMIRESLSGRRGASPGGDSGCATEGSRRG</sequence>
<dbReference type="RefSeq" id="WP_173137676.1">
    <property type="nucleotide sequence ID" value="NZ_JAAATY010000020.1"/>
</dbReference>
<feature type="transmembrane region" description="Helical" evidence="2">
    <location>
        <begin position="12"/>
        <end position="33"/>
    </location>
</feature>
<evidence type="ECO:0000256" key="1">
    <source>
        <dbReference type="SAM" id="MobiDB-lite"/>
    </source>
</evidence>
<accession>A0ABX2FAU2</accession>
<name>A0ABX2FAU2_9PSEU</name>
<evidence type="ECO:0000313" key="3">
    <source>
        <dbReference type="EMBL" id="NRN68498.1"/>
    </source>
</evidence>
<keyword evidence="2" id="KW-0812">Transmembrane</keyword>
<dbReference type="InterPro" id="IPR026467">
    <property type="entry name" value="Ser/Gly_Cys_C_dom"/>
</dbReference>
<dbReference type="NCBIfam" id="TIGR04222">
    <property type="entry name" value="near_uncomplex"/>
    <property type="match status" value="1"/>
</dbReference>
<gene>
    <name evidence="3" type="ORF">GC106_57410</name>
</gene>
<keyword evidence="2" id="KW-0472">Membrane</keyword>
<comment type="caution">
    <text evidence="3">The sequence shown here is derived from an EMBL/GenBank/DDBJ whole genome shotgun (WGS) entry which is preliminary data.</text>
</comment>
<evidence type="ECO:0000256" key="2">
    <source>
        <dbReference type="SAM" id="Phobius"/>
    </source>
</evidence>
<proteinExistence type="predicted"/>
<organism evidence="3 4">
    <name type="scientific">Kibdelosporangium persicum</name>
    <dbReference type="NCBI Taxonomy" id="2698649"/>
    <lineage>
        <taxon>Bacteria</taxon>
        <taxon>Bacillati</taxon>
        <taxon>Actinomycetota</taxon>
        <taxon>Actinomycetes</taxon>
        <taxon>Pseudonocardiales</taxon>
        <taxon>Pseudonocardiaceae</taxon>
        <taxon>Kibdelosporangium</taxon>
    </lineage>
</organism>
<reference evidence="3 4" key="1">
    <citation type="submission" date="2020-01" db="EMBL/GenBank/DDBJ databases">
        <title>Kibdelosporangium persica a novel Actinomycetes from a hot desert in Iran.</title>
        <authorList>
            <person name="Safaei N."/>
            <person name="Zaburannyi N."/>
            <person name="Mueller R."/>
            <person name="Wink J."/>
        </authorList>
    </citation>
    <scope>NUCLEOTIDE SEQUENCE [LARGE SCALE GENOMIC DNA]</scope>
    <source>
        <strain evidence="3 4">4NS15</strain>
    </source>
</reference>